<proteinExistence type="predicted"/>
<dbReference type="Gene3D" id="3.30.70.330">
    <property type="match status" value="1"/>
</dbReference>
<dbReference type="PROSITE" id="PS50102">
    <property type="entry name" value="RRM"/>
    <property type="match status" value="1"/>
</dbReference>
<evidence type="ECO:0000256" key="2">
    <source>
        <dbReference type="SAM" id="MobiDB-lite"/>
    </source>
</evidence>
<name>A0ABS5BQA0_9BACT</name>
<protein>
    <submittedName>
        <fullName evidence="4">RNA-binding protein</fullName>
    </submittedName>
</protein>
<dbReference type="PANTHER" id="PTHR48027">
    <property type="entry name" value="HETEROGENEOUS NUCLEAR RIBONUCLEOPROTEIN 87F-RELATED"/>
    <property type="match status" value="1"/>
</dbReference>
<sequence>MAKNLYVGNMSFSTTEDRLREIFSQYGTVTKVQLIMDRETGRPRGFAFVEMSDGGDEAIAALNGTQLDGRALTVNEAKPREGGGGGGGGRSGGGGGYGGGGGGYGGGGGGRSGGGGGYGGGGGGGRRY</sequence>
<feature type="compositionally biased region" description="Gly residues" evidence="2">
    <location>
        <begin position="82"/>
        <end position="128"/>
    </location>
</feature>
<evidence type="ECO:0000259" key="3">
    <source>
        <dbReference type="PROSITE" id="PS50102"/>
    </source>
</evidence>
<dbReference type="InterPro" id="IPR035979">
    <property type="entry name" value="RBD_domain_sf"/>
</dbReference>
<comment type="caution">
    <text evidence="4">The sequence shown here is derived from an EMBL/GenBank/DDBJ whole genome shotgun (WGS) entry which is preliminary data.</text>
</comment>
<dbReference type="InterPro" id="IPR048289">
    <property type="entry name" value="RRM2_NsCP33-like"/>
</dbReference>
<dbReference type="CDD" id="cd21608">
    <property type="entry name" value="RRM2_NsCP33_like"/>
    <property type="match status" value="1"/>
</dbReference>
<dbReference type="SUPFAM" id="SSF54928">
    <property type="entry name" value="RNA-binding domain, RBD"/>
    <property type="match status" value="1"/>
</dbReference>
<feature type="region of interest" description="Disordered" evidence="2">
    <location>
        <begin position="74"/>
        <end position="128"/>
    </location>
</feature>
<gene>
    <name evidence="4" type="ORF">J8F10_11265</name>
</gene>
<evidence type="ECO:0000313" key="5">
    <source>
        <dbReference type="Proteomes" id="UP000676565"/>
    </source>
</evidence>
<evidence type="ECO:0000313" key="4">
    <source>
        <dbReference type="EMBL" id="MBP3955864.1"/>
    </source>
</evidence>
<dbReference type="Proteomes" id="UP000676565">
    <property type="component" value="Unassembled WGS sequence"/>
</dbReference>
<keyword evidence="1" id="KW-0694">RNA-binding</keyword>
<feature type="domain" description="RRM" evidence="3">
    <location>
        <begin position="3"/>
        <end position="79"/>
    </location>
</feature>
<keyword evidence="5" id="KW-1185">Reference proteome</keyword>
<dbReference type="RefSeq" id="WP_210653920.1">
    <property type="nucleotide sequence ID" value="NZ_JAGKQQ010000001.1"/>
</dbReference>
<reference evidence="4 5" key="1">
    <citation type="submission" date="2021-04" db="EMBL/GenBank/DDBJ databases">
        <authorList>
            <person name="Ivanova A."/>
        </authorList>
    </citation>
    <scope>NUCLEOTIDE SEQUENCE [LARGE SCALE GENOMIC DNA]</scope>
    <source>
        <strain evidence="4 5">G18</strain>
    </source>
</reference>
<dbReference type="InterPro" id="IPR012677">
    <property type="entry name" value="Nucleotide-bd_a/b_plait_sf"/>
</dbReference>
<organism evidence="4 5">
    <name type="scientific">Gemmata palustris</name>
    <dbReference type="NCBI Taxonomy" id="2822762"/>
    <lineage>
        <taxon>Bacteria</taxon>
        <taxon>Pseudomonadati</taxon>
        <taxon>Planctomycetota</taxon>
        <taxon>Planctomycetia</taxon>
        <taxon>Gemmatales</taxon>
        <taxon>Gemmataceae</taxon>
        <taxon>Gemmata</taxon>
    </lineage>
</organism>
<dbReference type="InterPro" id="IPR000504">
    <property type="entry name" value="RRM_dom"/>
</dbReference>
<dbReference type="SMART" id="SM00360">
    <property type="entry name" value="RRM"/>
    <property type="match status" value="1"/>
</dbReference>
<dbReference type="Pfam" id="PF00076">
    <property type="entry name" value="RRM_1"/>
    <property type="match status" value="1"/>
</dbReference>
<dbReference type="InterPro" id="IPR052462">
    <property type="entry name" value="SLIRP/GR-RBP-like"/>
</dbReference>
<evidence type="ECO:0000256" key="1">
    <source>
        <dbReference type="ARBA" id="ARBA00022884"/>
    </source>
</evidence>
<accession>A0ABS5BQA0</accession>
<dbReference type="EMBL" id="JAGKQQ010000001">
    <property type="protein sequence ID" value="MBP3955864.1"/>
    <property type="molecule type" value="Genomic_DNA"/>
</dbReference>